<dbReference type="EMBL" id="HBUE01111138">
    <property type="protein sequence ID" value="CAG6488941.1"/>
    <property type="molecule type" value="Transcribed_RNA"/>
</dbReference>
<accession>A0A8D8C8K8</accession>
<sequence length="112" mass="12847">MEWAHHWWESMPSRLVDRTICHRHLVFRSFTKWEVTLSTWNGRNLSLTEAPVLLDTGSRNVNRALKHGSASTPCRALSAPSTASIWLRDDSTSSVLLLRTKSAFQNSRRLRS</sequence>
<organism evidence="1">
    <name type="scientific">Culex pipiens</name>
    <name type="common">House mosquito</name>
    <dbReference type="NCBI Taxonomy" id="7175"/>
    <lineage>
        <taxon>Eukaryota</taxon>
        <taxon>Metazoa</taxon>
        <taxon>Ecdysozoa</taxon>
        <taxon>Arthropoda</taxon>
        <taxon>Hexapoda</taxon>
        <taxon>Insecta</taxon>
        <taxon>Pterygota</taxon>
        <taxon>Neoptera</taxon>
        <taxon>Endopterygota</taxon>
        <taxon>Diptera</taxon>
        <taxon>Nematocera</taxon>
        <taxon>Culicoidea</taxon>
        <taxon>Culicidae</taxon>
        <taxon>Culicinae</taxon>
        <taxon>Culicini</taxon>
        <taxon>Culex</taxon>
        <taxon>Culex</taxon>
    </lineage>
</organism>
<dbReference type="EMBL" id="HBUE01305731">
    <property type="protein sequence ID" value="CAG6580844.1"/>
    <property type="molecule type" value="Transcribed_RNA"/>
</dbReference>
<evidence type="ECO:0000313" key="1">
    <source>
        <dbReference type="EMBL" id="CAG6488941.1"/>
    </source>
</evidence>
<dbReference type="EMBL" id="HBUE01199578">
    <property type="protein sequence ID" value="CAG6529063.1"/>
    <property type="molecule type" value="Transcribed_RNA"/>
</dbReference>
<dbReference type="EMBL" id="HBUE01305730">
    <property type="protein sequence ID" value="CAG6580835.1"/>
    <property type="molecule type" value="Transcribed_RNA"/>
</dbReference>
<dbReference type="AlphaFoldDB" id="A0A8D8C8K8"/>
<protein>
    <submittedName>
        <fullName evidence="1">(northern house mosquito) hypothetical protein</fullName>
    </submittedName>
</protein>
<dbReference type="EMBL" id="HBUE01199577">
    <property type="protein sequence ID" value="CAG6529054.1"/>
    <property type="molecule type" value="Transcribed_RNA"/>
</dbReference>
<proteinExistence type="predicted"/>
<reference evidence="1" key="1">
    <citation type="submission" date="2021-05" db="EMBL/GenBank/DDBJ databases">
        <authorList>
            <person name="Alioto T."/>
            <person name="Alioto T."/>
            <person name="Gomez Garrido J."/>
        </authorList>
    </citation>
    <scope>NUCLEOTIDE SEQUENCE</scope>
</reference>
<name>A0A8D8C8K8_CULPI</name>